<evidence type="ECO:0000313" key="4">
    <source>
        <dbReference type="Proteomes" id="UP000038040"/>
    </source>
</evidence>
<gene>
    <name evidence="3" type="ORF">DME_LOCUS2241</name>
</gene>
<evidence type="ECO:0000259" key="2">
    <source>
        <dbReference type="Pfam" id="PF07034"/>
    </source>
</evidence>
<keyword evidence="1" id="KW-0812">Transmembrane</keyword>
<feature type="transmembrane region" description="Helical" evidence="1">
    <location>
        <begin position="742"/>
        <end position="765"/>
    </location>
</feature>
<keyword evidence="1" id="KW-0472">Membrane</keyword>
<evidence type="ECO:0000256" key="1">
    <source>
        <dbReference type="SAM" id="Phobius"/>
    </source>
</evidence>
<dbReference type="PANTHER" id="PTHR12748:SF0">
    <property type="entry name" value="ORIGIN RECOGNITION COMPLEX SUBUNIT 3"/>
    <property type="match status" value="1"/>
</dbReference>
<sequence length="779" mass="89686">MEYCKFKRGKRKNLLEKRRNKNYKLNDLNIQKLLNYKRSINRFEELIDKSIRKLCENPLKEIMEFIENSWLETKNFRDVPTGIVRCGNFEGFRLEDFISAKYGKRLIKLGHPVPSIYLVVQMIRKTPEGKCIILNQIESISGSFIDDLISLIADDNWKIPLAIIITISGDLSAIYSRCSYQSYSRMSIKQFQFPSPITFLNAVTDLIAFDPGVEFKVDGKLLEIVRRRFLDVSFSIDEVKKIVSFMMLQYYIESETGEHNLDDNSLIILNQYKAFLELLFDFSCGFSSQMKDIYDLHQAIQTNNFFSSKNDIFSSWKGFWLTWDAVEMIDALEKIIPLVRNLNKPLADAMTKLKDDLEHLEVRIEKARSVLCQVQAKPATTPLKMTHDEMQQRMKEKILQKKKLDVLSGDRQTFLKLITQAFSSFLLPYDKIPALKDSLLHGASDLCRLCIPSVHESLEYVIGRRHKECVSTAVILIYYSLQSCLSQLDICVAYQTLQTFWTSGKSVPLKGWFKEFIKEISQIPNTDNLYRFYRSVIELEMLGIIKAISSNNLSAVSLLHVPSSFEIFIEILVLFIFRFYRIYRYMSEESKDGGEDLNDVDDNNIGDENRNENGFNLHDNRANIIGDNGDENCQLADSSGSEPSTLSDIQNGLISINSESNSSCNDEEDRLSQKSQSFGSNLSDKIREKTFDVQLYSSEIQGKAISNLVIYGIAMLIIPVSVLLSLRSFFHGFLDFEYLTANIWAAGISVFVIYLILFCLMRTALNEEKELEKMKKKDQ</sequence>
<proteinExistence type="predicted"/>
<feature type="domain" description="Origin recognition complex subunit 3 N-terminal" evidence="2">
    <location>
        <begin position="132"/>
        <end position="253"/>
    </location>
</feature>
<dbReference type="AlphaFoldDB" id="A0A158Q5T1"/>
<evidence type="ECO:0000313" key="5">
    <source>
        <dbReference type="Proteomes" id="UP000274756"/>
    </source>
</evidence>
<reference evidence="3 5" key="2">
    <citation type="submission" date="2018-11" db="EMBL/GenBank/DDBJ databases">
        <authorList>
            <consortium name="Pathogen Informatics"/>
        </authorList>
    </citation>
    <scope>NUCLEOTIDE SEQUENCE [LARGE SCALE GENOMIC DNA]</scope>
</reference>
<feature type="transmembrane region" description="Helical" evidence="1">
    <location>
        <begin position="558"/>
        <end position="580"/>
    </location>
</feature>
<keyword evidence="5" id="KW-1185">Reference proteome</keyword>
<dbReference type="Pfam" id="PF07034">
    <property type="entry name" value="ORC3_N"/>
    <property type="match status" value="1"/>
</dbReference>
<evidence type="ECO:0000313" key="3">
    <source>
        <dbReference type="EMBL" id="VDN52268.1"/>
    </source>
</evidence>
<dbReference type="PANTHER" id="PTHR12748">
    <property type="entry name" value="ORIGIN RECOGNITION COMPLEX SUBUNIT 3"/>
    <property type="match status" value="1"/>
</dbReference>
<dbReference type="GO" id="GO:0006270">
    <property type="term" value="P:DNA replication initiation"/>
    <property type="evidence" value="ECO:0007669"/>
    <property type="project" value="TreeGrafter"/>
</dbReference>
<dbReference type="InterPro" id="IPR020795">
    <property type="entry name" value="ORC3"/>
</dbReference>
<dbReference type="InterPro" id="IPR045667">
    <property type="entry name" value="ORC3_N"/>
</dbReference>
<dbReference type="EMBL" id="UYYG01000051">
    <property type="protein sequence ID" value="VDN52268.1"/>
    <property type="molecule type" value="Genomic_DNA"/>
</dbReference>
<dbReference type="GO" id="GO:0031261">
    <property type="term" value="C:DNA replication preinitiation complex"/>
    <property type="evidence" value="ECO:0007669"/>
    <property type="project" value="TreeGrafter"/>
</dbReference>
<dbReference type="Proteomes" id="UP000038040">
    <property type="component" value="Unplaced"/>
</dbReference>
<dbReference type="GO" id="GO:0003688">
    <property type="term" value="F:DNA replication origin binding"/>
    <property type="evidence" value="ECO:0007669"/>
    <property type="project" value="TreeGrafter"/>
</dbReference>
<dbReference type="GO" id="GO:0005656">
    <property type="term" value="C:nuclear pre-replicative complex"/>
    <property type="evidence" value="ECO:0007669"/>
    <property type="project" value="TreeGrafter"/>
</dbReference>
<evidence type="ECO:0000313" key="6">
    <source>
        <dbReference type="WBParaSite" id="DME_0000816501-mRNA-1"/>
    </source>
</evidence>
<reference evidence="6" key="1">
    <citation type="submission" date="2016-04" db="UniProtKB">
        <authorList>
            <consortium name="WormBaseParasite"/>
        </authorList>
    </citation>
    <scope>IDENTIFICATION</scope>
</reference>
<accession>A0A158Q5T1</accession>
<name>A0A158Q5T1_DRAME</name>
<feature type="transmembrane region" description="Helical" evidence="1">
    <location>
        <begin position="708"/>
        <end position="730"/>
    </location>
</feature>
<protein>
    <submittedName>
        <fullName evidence="6">ORC3_N domain-containing protein</fullName>
    </submittedName>
</protein>
<dbReference type="STRING" id="318479.A0A158Q5T1"/>
<dbReference type="GO" id="GO:0005664">
    <property type="term" value="C:nuclear origin of replication recognition complex"/>
    <property type="evidence" value="ECO:0007669"/>
    <property type="project" value="InterPro"/>
</dbReference>
<keyword evidence="1" id="KW-1133">Transmembrane helix</keyword>
<dbReference type="WBParaSite" id="DME_0000816501-mRNA-1">
    <property type="protein sequence ID" value="DME_0000816501-mRNA-1"/>
    <property type="gene ID" value="DME_0000816501"/>
</dbReference>
<organism evidence="4 6">
    <name type="scientific">Dracunculus medinensis</name>
    <name type="common">Guinea worm</name>
    <dbReference type="NCBI Taxonomy" id="318479"/>
    <lineage>
        <taxon>Eukaryota</taxon>
        <taxon>Metazoa</taxon>
        <taxon>Ecdysozoa</taxon>
        <taxon>Nematoda</taxon>
        <taxon>Chromadorea</taxon>
        <taxon>Rhabditida</taxon>
        <taxon>Spirurina</taxon>
        <taxon>Dracunculoidea</taxon>
        <taxon>Dracunculidae</taxon>
        <taxon>Dracunculus</taxon>
    </lineage>
</organism>
<dbReference type="OrthoDB" id="5782123at2759"/>
<dbReference type="Proteomes" id="UP000274756">
    <property type="component" value="Unassembled WGS sequence"/>
</dbReference>